<dbReference type="PANTHER" id="PTHR13355:SF11">
    <property type="entry name" value="GLUCOSAMINE 6-PHOSPHATE N-ACETYLTRANSFERASE"/>
    <property type="match status" value="1"/>
</dbReference>
<accession>A0A2T0W8S0</accession>
<feature type="domain" description="N-acetyltransferase" evidence="1">
    <location>
        <begin position="1"/>
        <end position="142"/>
    </location>
</feature>
<dbReference type="EMBL" id="PVTO01000006">
    <property type="protein sequence ID" value="PRY83101.1"/>
    <property type="molecule type" value="Genomic_DNA"/>
</dbReference>
<sequence>MKIHIGNENWNQAAAYYIRMSVFVLEKGIALEDEFDGHDHDQTVYVVVYDGDQPVATGRFLKTDDHAVRPGRIAVLKDYRNKGFGDLVITELEKYAKNEGCHTSVIHGELSAAGFYEKLGYRREPGVYEEDGVPCVTLKKTL</sequence>
<dbReference type="CDD" id="cd04301">
    <property type="entry name" value="NAT_SF"/>
    <property type="match status" value="1"/>
</dbReference>
<dbReference type="AlphaFoldDB" id="A0A2T0W8S0"/>
<gene>
    <name evidence="2" type="ORF">CLV38_1065</name>
</gene>
<dbReference type="InterPro" id="IPR039143">
    <property type="entry name" value="GNPNAT1-like"/>
</dbReference>
<evidence type="ECO:0000259" key="1">
    <source>
        <dbReference type="PROSITE" id="PS51186"/>
    </source>
</evidence>
<keyword evidence="3" id="KW-1185">Reference proteome</keyword>
<proteinExistence type="predicted"/>
<dbReference type="GO" id="GO:0004343">
    <property type="term" value="F:glucosamine 6-phosphate N-acetyltransferase activity"/>
    <property type="evidence" value="ECO:0007669"/>
    <property type="project" value="TreeGrafter"/>
</dbReference>
<dbReference type="Gene3D" id="3.40.630.30">
    <property type="match status" value="1"/>
</dbReference>
<dbReference type="Pfam" id="PF13508">
    <property type="entry name" value="Acetyltransf_7"/>
    <property type="match status" value="1"/>
</dbReference>
<keyword evidence="2" id="KW-0808">Transferase</keyword>
<dbReference type="SUPFAM" id="SSF55729">
    <property type="entry name" value="Acyl-CoA N-acyltransferases (Nat)"/>
    <property type="match status" value="1"/>
</dbReference>
<dbReference type="PANTHER" id="PTHR13355">
    <property type="entry name" value="GLUCOSAMINE 6-PHOSPHATE N-ACETYLTRANSFERASE"/>
    <property type="match status" value="1"/>
</dbReference>
<comment type="caution">
    <text evidence="2">The sequence shown here is derived from an EMBL/GenBank/DDBJ whole genome shotgun (WGS) entry which is preliminary data.</text>
</comment>
<keyword evidence="2" id="KW-0012">Acyltransferase</keyword>
<dbReference type="OrthoDB" id="9796171at2"/>
<organism evidence="2 3">
    <name type="scientific">Alkalibacterium olivapovliticus</name>
    <dbReference type="NCBI Taxonomy" id="99907"/>
    <lineage>
        <taxon>Bacteria</taxon>
        <taxon>Bacillati</taxon>
        <taxon>Bacillota</taxon>
        <taxon>Bacilli</taxon>
        <taxon>Lactobacillales</taxon>
        <taxon>Carnobacteriaceae</taxon>
        <taxon>Alkalibacterium</taxon>
    </lineage>
</organism>
<name>A0A2T0W8S0_9LACT</name>
<dbReference type="InterPro" id="IPR000182">
    <property type="entry name" value="GNAT_dom"/>
</dbReference>
<dbReference type="RefSeq" id="WP_106191930.1">
    <property type="nucleotide sequence ID" value="NZ_PVTO01000006.1"/>
</dbReference>
<protein>
    <submittedName>
        <fullName evidence="2">Putative GNAT family N-acyltransferase</fullName>
    </submittedName>
</protein>
<evidence type="ECO:0000313" key="2">
    <source>
        <dbReference type="EMBL" id="PRY83101.1"/>
    </source>
</evidence>
<evidence type="ECO:0000313" key="3">
    <source>
        <dbReference type="Proteomes" id="UP000238205"/>
    </source>
</evidence>
<dbReference type="Proteomes" id="UP000238205">
    <property type="component" value="Unassembled WGS sequence"/>
</dbReference>
<dbReference type="PROSITE" id="PS51186">
    <property type="entry name" value="GNAT"/>
    <property type="match status" value="1"/>
</dbReference>
<dbReference type="InterPro" id="IPR016181">
    <property type="entry name" value="Acyl_CoA_acyltransferase"/>
</dbReference>
<reference evidence="2 3" key="1">
    <citation type="submission" date="2018-03" db="EMBL/GenBank/DDBJ databases">
        <title>Genomic Encyclopedia of Archaeal and Bacterial Type Strains, Phase II (KMG-II): from individual species to whole genera.</title>
        <authorList>
            <person name="Goeker M."/>
        </authorList>
    </citation>
    <scope>NUCLEOTIDE SEQUENCE [LARGE SCALE GENOMIC DNA]</scope>
    <source>
        <strain evidence="2 3">DSM 13175</strain>
    </source>
</reference>